<dbReference type="Proteomes" id="UP000199150">
    <property type="component" value="Unassembled WGS sequence"/>
</dbReference>
<dbReference type="InterPro" id="IPR028344">
    <property type="entry name" value="ParE1/4"/>
</dbReference>
<keyword evidence="4" id="KW-1185">Reference proteome</keyword>
<dbReference type="Pfam" id="PF05016">
    <property type="entry name" value="ParE_toxin"/>
    <property type="match status" value="1"/>
</dbReference>
<comment type="similarity">
    <text evidence="2">Belongs to the RelE toxin family.</text>
</comment>
<reference evidence="4" key="1">
    <citation type="submission" date="2016-10" db="EMBL/GenBank/DDBJ databases">
        <authorList>
            <person name="Varghese N."/>
            <person name="Submissions S."/>
        </authorList>
    </citation>
    <scope>NUCLEOTIDE SEQUENCE [LARGE SCALE GENOMIC DNA]</scope>
    <source>
        <strain evidence="4">CGMCC 1.3431</strain>
    </source>
</reference>
<accession>A0A1G4TKG1</accession>
<dbReference type="Gene3D" id="3.30.2310.20">
    <property type="entry name" value="RelE-like"/>
    <property type="match status" value="1"/>
</dbReference>
<evidence type="ECO:0000313" key="3">
    <source>
        <dbReference type="EMBL" id="SCW81774.1"/>
    </source>
</evidence>
<evidence type="ECO:0000313" key="4">
    <source>
        <dbReference type="Proteomes" id="UP000199150"/>
    </source>
</evidence>
<name>A0A1G4TKG1_9CAUL</name>
<evidence type="ECO:0000256" key="1">
    <source>
        <dbReference type="ARBA" id="ARBA00022649"/>
    </source>
</evidence>
<dbReference type="AlphaFoldDB" id="A0A1G4TKG1"/>
<keyword evidence="1" id="KW-1277">Toxin-antitoxin system</keyword>
<dbReference type="InterPro" id="IPR007712">
    <property type="entry name" value="RelE/ParE_toxin"/>
</dbReference>
<dbReference type="OrthoDB" id="7173315at2"/>
<evidence type="ECO:0000256" key="2">
    <source>
        <dbReference type="PIRNR" id="PIRNR029218"/>
    </source>
</evidence>
<dbReference type="InterPro" id="IPR035093">
    <property type="entry name" value="RelE/ParE_toxin_dom_sf"/>
</dbReference>
<protein>
    <recommendedName>
        <fullName evidence="2">Toxin</fullName>
    </recommendedName>
</protein>
<organism evidence="3 4">
    <name type="scientific">Asticcacaulis taihuensis</name>
    <dbReference type="NCBI Taxonomy" id="260084"/>
    <lineage>
        <taxon>Bacteria</taxon>
        <taxon>Pseudomonadati</taxon>
        <taxon>Pseudomonadota</taxon>
        <taxon>Alphaproteobacteria</taxon>
        <taxon>Caulobacterales</taxon>
        <taxon>Caulobacteraceae</taxon>
        <taxon>Asticcacaulis</taxon>
    </lineage>
</organism>
<dbReference type="EMBL" id="FMTS01000009">
    <property type="protein sequence ID" value="SCW81774.1"/>
    <property type="molecule type" value="Genomic_DNA"/>
</dbReference>
<dbReference type="RefSeq" id="WP_090650614.1">
    <property type="nucleotide sequence ID" value="NZ_CBCRYE010000002.1"/>
</dbReference>
<sequence length="106" mass="12088">MNWILSKEARCVIEEIEDYTAITWGDAQAGRYIETLFEASHRLGDNPALGRSRSDVPPPFLVYAVGSHLIVYRHNSVKERIEVLTVLHPAMNIEKRLMAVLKRPES</sequence>
<dbReference type="STRING" id="260084.SAMN02927928_3635"/>
<proteinExistence type="inferred from homology"/>
<dbReference type="PIRSF" id="PIRSF029218">
    <property type="entry name" value="ParE"/>
    <property type="match status" value="1"/>
</dbReference>
<gene>
    <name evidence="3" type="ORF">SAMN02927928_3635</name>
</gene>